<reference evidence="1" key="1">
    <citation type="submission" date="2014-11" db="EMBL/GenBank/DDBJ databases">
        <authorList>
            <person name="Amaro Gonzalez C."/>
        </authorList>
    </citation>
    <scope>NUCLEOTIDE SEQUENCE</scope>
</reference>
<dbReference type="EMBL" id="GBXM01021960">
    <property type="protein sequence ID" value="JAH86617.1"/>
    <property type="molecule type" value="Transcribed_RNA"/>
</dbReference>
<proteinExistence type="predicted"/>
<evidence type="ECO:0000313" key="1">
    <source>
        <dbReference type="EMBL" id="JAH86617.1"/>
    </source>
</evidence>
<accession>A0A0E9W8C2</accession>
<sequence>MPTKGTPFQQQILWPRCWGLPNGWALGC</sequence>
<name>A0A0E9W8C2_ANGAN</name>
<reference evidence="1" key="2">
    <citation type="journal article" date="2015" name="Fish Shellfish Immunol.">
        <title>Early steps in the European eel (Anguilla anguilla)-Vibrio vulnificus interaction in the gills: Role of the RtxA13 toxin.</title>
        <authorList>
            <person name="Callol A."/>
            <person name="Pajuelo D."/>
            <person name="Ebbesson L."/>
            <person name="Teles M."/>
            <person name="MacKenzie S."/>
            <person name="Amaro C."/>
        </authorList>
    </citation>
    <scope>NUCLEOTIDE SEQUENCE</scope>
</reference>
<dbReference type="AlphaFoldDB" id="A0A0E9W8C2"/>
<organism evidence="1">
    <name type="scientific">Anguilla anguilla</name>
    <name type="common">European freshwater eel</name>
    <name type="synonym">Muraena anguilla</name>
    <dbReference type="NCBI Taxonomy" id="7936"/>
    <lineage>
        <taxon>Eukaryota</taxon>
        <taxon>Metazoa</taxon>
        <taxon>Chordata</taxon>
        <taxon>Craniata</taxon>
        <taxon>Vertebrata</taxon>
        <taxon>Euteleostomi</taxon>
        <taxon>Actinopterygii</taxon>
        <taxon>Neopterygii</taxon>
        <taxon>Teleostei</taxon>
        <taxon>Anguilliformes</taxon>
        <taxon>Anguillidae</taxon>
        <taxon>Anguilla</taxon>
    </lineage>
</organism>
<protein>
    <submittedName>
        <fullName evidence="1">Uncharacterized protein</fullName>
    </submittedName>
</protein>
<dbReference type="PROSITE" id="PS51257">
    <property type="entry name" value="PROKAR_LIPOPROTEIN"/>
    <property type="match status" value="1"/>
</dbReference>